<protein>
    <submittedName>
        <fullName evidence="2">Uncharacterized protein</fullName>
    </submittedName>
</protein>
<feature type="transmembrane region" description="Helical" evidence="1">
    <location>
        <begin position="59"/>
        <end position="83"/>
    </location>
</feature>
<dbReference type="Proteomes" id="UP000063308">
    <property type="component" value="Plasmid pNK6d"/>
</dbReference>
<organism evidence="2 3">
    <name type="scientific">Bradyrhizobium diazoefficiens</name>
    <dbReference type="NCBI Taxonomy" id="1355477"/>
    <lineage>
        <taxon>Bacteria</taxon>
        <taxon>Pseudomonadati</taxon>
        <taxon>Pseudomonadota</taxon>
        <taxon>Alphaproteobacteria</taxon>
        <taxon>Hyphomicrobiales</taxon>
        <taxon>Nitrobacteraceae</taxon>
        <taxon>Bradyrhizobium</taxon>
    </lineage>
</organism>
<evidence type="ECO:0000256" key="1">
    <source>
        <dbReference type="SAM" id="Phobius"/>
    </source>
</evidence>
<name>A0A0E4BXL8_9BRAD</name>
<gene>
    <name evidence="2" type="ORF">NK6_d_43</name>
</gene>
<keyword evidence="1" id="KW-0812">Transmembrane</keyword>
<sequence>MNGAAPPLSPPPIKDTIDANSGRFEFLKQTLTLGLAGIGGVAALFTDPSRVPSDTFSKWVLVLAGAGLLFVVAFAVMGLSAYANLLTVSARVPQNADDVDKYSKGVRGHARVVIIALSLALAGTVTFAVNRLFAPPTTPEGAVTTAAGPAPCPADNRRVSALIAGSALSSAA</sequence>
<reference evidence="2 3" key="1">
    <citation type="submission" date="2014-11" db="EMBL/GenBank/DDBJ databases">
        <title>Symbiosis island explosion on the genome of extra-slow-growing strains of soybean bradyrhizobia with massive insertion sequences.</title>
        <authorList>
            <person name="Iida T."/>
            <person name="Minamisawa K."/>
        </authorList>
    </citation>
    <scope>NUCLEOTIDE SEQUENCE [LARGE SCALE GENOMIC DNA]</scope>
    <source>
        <strain evidence="2 3">NK6</strain>
        <plasmid evidence="3">pNK6d DNA</plasmid>
    </source>
</reference>
<dbReference type="AlphaFoldDB" id="A0A0E4BXL8"/>
<dbReference type="EMBL" id="AP014688">
    <property type="protein sequence ID" value="BAR63602.1"/>
    <property type="molecule type" value="Genomic_DNA"/>
</dbReference>
<proteinExistence type="predicted"/>
<geneLocation type="plasmid" evidence="3">
    <name>pNK6d DNA</name>
</geneLocation>
<feature type="transmembrane region" description="Helical" evidence="1">
    <location>
        <begin position="110"/>
        <end position="129"/>
    </location>
</feature>
<keyword evidence="1" id="KW-0472">Membrane</keyword>
<feature type="transmembrane region" description="Helical" evidence="1">
    <location>
        <begin position="30"/>
        <end position="47"/>
    </location>
</feature>
<keyword evidence="2" id="KW-0614">Plasmid</keyword>
<evidence type="ECO:0000313" key="2">
    <source>
        <dbReference type="EMBL" id="BAR63602.1"/>
    </source>
</evidence>
<accession>A0A0E4BXL8</accession>
<keyword evidence="1" id="KW-1133">Transmembrane helix</keyword>
<evidence type="ECO:0000313" key="3">
    <source>
        <dbReference type="Proteomes" id="UP000063308"/>
    </source>
</evidence>